<accession>A0A1C2IAG9</accession>
<dbReference type="Proteomes" id="UP000094893">
    <property type="component" value="Unassembled WGS sequence"/>
</dbReference>
<gene>
    <name evidence="3" type="ORF">A6P07_18855</name>
</gene>
<dbReference type="AlphaFoldDB" id="A0A1C2IAG9"/>
<feature type="region of interest" description="Disordered" evidence="2">
    <location>
        <begin position="76"/>
        <end position="106"/>
    </location>
</feature>
<evidence type="ECO:0000313" key="3">
    <source>
        <dbReference type="EMBL" id="OCX68086.1"/>
    </source>
</evidence>
<evidence type="ECO:0008006" key="5">
    <source>
        <dbReference type="Google" id="ProtNLM"/>
    </source>
</evidence>
<dbReference type="SMR" id="A0A1C2IAG9"/>
<feature type="coiled-coil region" evidence="1">
    <location>
        <begin position="2"/>
        <end position="29"/>
    </location>
</feature>
<keyword evidence="1" id="KW-0175">Coiled coil</keyword>
<evidence type="ECO:0000256" key="1">
    <source>
        <dbReference type="SAM" id="Coils"/>
    </source>
</evidence>
<dbReference type="EMBL" id="LWSA01000314">
    <property type="protein sequence ID" value="OCX68086.1"/>
    <property type="molecule type" value="Genomic_DNA"/>
</dbReference>
<name>A0A1C2IAG9_ACITH</name>
<evidence type="ECO:0000313" key="4">
    <source>
        <dbReference type="Proteomes" id="UP000094893"/>
    </source>
</evidence>
<reference evidence="3 4" key="1">
    <citation type="journal article" date="2016" name="Int. J. Mol. Sci.">
        <title>Comparative genomics of the extreme acidophile Acidithiobacillus thiooxidans reveals intraspecific divergence and niche adaptation.</title>
        <authorList>
            <person name="Zhang X."/>
            <person name="Feng X."/>
            <person name="Tao J."/>
            <person name="Ma L."/>
            <person name="Xiao Y."/>
            <person name="Liang Y."/>
            <person name="Liu X."/>
            <person name="Yin H."/>
        </authorList>
    </citation>
    <scope>NUCLEOTIDE SEQUENCE [LARGE SCALE GENOMIC DNA]</scope>
    <source>
        <strain evidence="3 4">A02</strain>
    </source>
</reference>
<protein>
    <recommendedName>
        <fullName evidence="5">Mobilization protein</fullName>
    </recommendedName>
</protein>
<dbReference type="RefSeq" id="WP_024895206.1">
    <property type="nucleotide sequence ID" value="NZ_LWRZ01000216.1"/>
</dbReference>
<evidence type="ECO:0000256" key="2">
    <source>
        <dbReference type="SAM" id="MobiDB-lite"/>
    </source>
</evidence>
<sequence>MAQTLKQKIAEAEDKLARLREQSRRTENGQKIILGGMLIHAARKDAKIRAWLLAEAEKYITREVDKKRLAPLLDTLRMTPEPNQESEKETVSEALTNILSDNAMRD</sequence>
<comment type="caution">
    <text evidence="3">The sequence shown here is derived from an EMBL/GenBank/DDBJ whole genome shotgun (WGS) entry which is preliminary data.</text>
</comment>
<proteinExistence type="predicted"/>
<organism evidence="3 4">
    <name type="scientific">Acidithiobacillus thiooxidans</name>
    <name type="common">Thiobacillus thiooxidans</name>
    <dbReference type="NCBI Taxonomy" id="930"/>
    <lineage>
        <taxon>Bacteria</taxon>
        <taxon>Pseudomonadati</taxon>
        <taxon>Pseudomonadota</taxon>
        <taxon>Acidithiobacillia</taxon>
        <taxon>Acidithiobacillales</taxon>
        <taxon>Acidithiobacillaceae</taxon>
        <taxon>Acidithiobacillus</taxon>
    </lineage>
</organism>